<feature type="transmembrane region" description="Helical" evidence="6">
    <location>
        <begin position="389"/>
        <end position="410"/>
    </location>
</feature>
<keyword evidence="9" id="KW-1185">Reference proteome</keyword>
<comment type="subcellular location">
    <subcellularLocation>
        <location evidence="1">Cell membrane</location>
        <topology evidence="1">Multi-pass membrane protein</topology>
    </subcellularLocation>
</comment>
<feature type="transmembrane region" description="Helical" evidence="6">
    <location>
        <begin position="161"/>
        <end position="184"/>
    </location>
</feature>
<evidence type="ECO:0000256" key="1">
    <source>
        <dbReference type="ARBA" id="ARBA00004651"/>
    </source>
</evidence>
<feature type="region of interest" description="Disordered" evidence="5">
    <location>
        <begin position="518"/>
        <end position="537"/>
    </location>
</feature>
<dbReference type="Pfam" id="PF07690">
    <property type="entry name" value="MFS_1"/>
    <property type="match status" value="1"/>
</dbReference>
<dbReference type="SUPFAM" id="SSF103473">
    <property type="entry name" value="MFS general substrate transporter"/>
    <property type="match status" value="1"/>
</dbReference>
<evidence type="ECO:0000256" key="6">
    <source>
        <dbReference type="SAM" id="Phobius"/>
    </source>
</evidence>
<feature type="region of interest" description="Disordered" evidence="5">
    <location>
        <begin position="1"/>
        <end position="29"/>
    </location>
</feature>
<dbReference type="RefSeq" id="WP_248815924.1">
    <property type="nucleotide sequence ID" value="NZ_JALKFT010000025.1"/>
</dbReference>
<feature type="transmembrane region" description="Helical" evidence="6">
    <location>
        <begin position="462"/>
        <end position="481"/>
    </location>
</feature>
<dbReference type="PANTHER" id="PTHR42718">
    <property type="entry name" value="MAJOR FACILITATOR SUPERFAMILY MULTIDRUG TRANSPORTER MFSC"/>
    <property type="match status" value="1"/>
</dbReference>
<feature type="transmembrane region" description="Helical" evidence="6">
    <location>
        <begin position="357"/>
        <end position="377"/>
    </location>
</feature>
<evidence type="ECO:0000313" key="8">
    <source>
        <dbReference type="EMBL" id="MCK9878015.1"/>
    </source>
</evidence>
<dbReference type="InterPro" id="IPR036259">
    <property type="entry name" value="MFS_trans_sf"/>
</dbReference>
<feature type="transmembrane region" description="Helical" evidence="6">
    <location>
        <begin position="222"/>
        <end position="241"/>
    </location>
</feature>
<evidence type="ECO:0000256" key="2">
    <source>
        <dbReference type="ARBA" id="ARBA00022692"/>
    </source>
</evidence>
<feature type="transmembrane region" description="Helical" evidence="6">
    <location>
        <begin position="37"/>
        <end position="61"/>
    </location>
</feature>
<proteinExistence type="predicted"/>
<feature type="domain" description="Major facilitator superfamily (MFS) profile" evidence="7">
    <location>
        <begin position="38"/>
        <end position="486"/>
    </location>
</feature>
<keyword evidence="3 6" id="KW-1133">Transmembrane helix</keyword>
<feature type="transmembrane region" description="Helical" evidence="6">
    <location>
        <begin position="73"/>
        <end position="92"/>
    </location>
</feature>
<dbReference type="Gene3D" id="1.20.1250.20">
    <property type="entry name" value="MFS general substrate transporter like domains"/>
    <property type="match status" value="1"/>
</dbReference>
<feature type="transmembrane region" description="Helical" evidence="6">
    <location>
        <begin position="104"/>
        <end position="127"/>
    </location>
</feature>
<evidence type="ECO:0000313" key="9">
    <source>
        <dbReference type="Proteomes" id="UP001201873"/>
    </source>
</evidence>
<accession>A0ABT0K2J9</accession>
<reference evidence="8 9" key="1">
    <citation type="submission" date="2022-04" db="EMBL/GenBank/DDBJ databases">
        <title>Genome diversity in the genus Frankia.</title>
        <authorList>
            <person name="Carlos-Shanley C."/>
            <person name="Hahn D."/>
        </authorList>
    </citation>
    <scope>NUCLEOTIDE SEQUENCE [LARGE SCALE GENOMIC DNA]</scope>
    <source>
        <strain evidence="8 9">Ag45/Mut15</strain>
    </source>
</reference>
<evidence type="ECO:0000256" key="5">
    <source>
        <dbReference type="SAM" id="MobiDB-lite"/>
    </source>
</evidence>
<keyword evidence="2 6" id="KW-0812">Transmembrane</keyword>
<gene>
    <name evidence="8" type="ORF">MXD59_19935</name>
</gene>
<evidence type="ECO:0000256" key="4">
    <source>
        <dbReference type="ARBA" id="ARBA00023136"/>
    </source>
</evidence>
<feature type="transmembrane region" description="Helical" evidence="6">
    <location>
        <begin position="430"/>
        <end position="450"/>
    </location>
</feature>
<sequence length="537" mass="55008">MTQHPAAQQREGRERTARAGTTDSGVETGLSPRQERLLLPVLTLVGLLISLIGSVGAPLVPTLARSYHISESTAQWSLTITLMSGAVSTPLLTRLGDGPHRRAVLFAGLMAAVVGGALAAIPGSFALLVVGRALQGAANGLLPIAMSIVRDHLPAERARRAVAVLSVTAAAGVGLGYPVTGLIAKYLSFHIGYIMVAGFAALAAALAAVVVPSDSDRPRRRIDPRGAVLLVVGFGAFMLALSEGVAWGWASVRVLGLFAAALVLLTGWVWQERRTAHPVVDLRIMGDRAVLAGNLTAVLAGIGMYLLLSLVVRFVQTPRSSGYGLGETVLVAGFVLIPFSVLSVVSSRVAARIEDWLGFRPVIPIGCIVFVTAMLAFRFARGSLWEVCLVMGIAGLGSGCVFAAMPRLILRSVPAAQSSSALGVNQVMRFIGFSIGSALSATILSAFTHGGLGLPRVGGYDIAALTGAGVWLTAGIVAYVVPGGARPDTASSLATAGSAVGPGPVAAVVPDPAAAVVPAPVGGSSDRHDAEQDGADV</sequence>
<keyword evidence="4 6" id="KW-0472">Membrane</keyword>
<feature type="transmembrane region" description="Helical" evidence="6">
    <location>
        <begin position="247"/>
        <end position="270"/>
    </location>
</feature>
<dbReference type="Gene3D" id="1.20.1720.10">
    <property type="entry name" value="Multidrug resistance protein D"/>
    <property type="match status" value="1"/>
</dbReference>
<dbReference type="InterPro" id="IPR011701">
    <property type="entry name" value="MFS"/>
</dbReference>
<dbReference type="PANTHER" id="PTHR42718:SF35">
    <property type="entry name" value="BLL0718 PROTEIN"/>
    <property type="match status" value="1"/>
</dbReference>
<dbReference type="PROSITE" id="PS50850">
    <property type="entry name" value="MFS"/>
    <property type="match status" value="1"/>
</dbReference>
<dbReference type="Proteomes" id="UP001201873">
    <property type="component" value="Unassembled WGS sequence"/>
</dbReference>
<dbReference type="InterPro" id="IPR020846">
    <property type="entry name" value="MFS_dom"/>
</dbReference>
<feature type="transmembrane region" description="Helical" evidence="6">
    <location>
        <begin position="291"/>
        <end position="312"/>
    </location>
</feature>
<feature type="transmembrane region" description="Helical" evidence="6">
    <location>
        <begin position="133"/>
        <end position="149"/>
    </location>
</feature>
<comment type="caution">
    <text evidence="8">The sequence shown here is derived from an EMBL/GenBank/DDBJ whole genome shotgun (WGS) entry which is preliminary data.</text>
</comment>
<dbReference type="EMBL" id="JALKFT010000025">
    <property type="protein sequence ID" value="MCK9878015.1"/>
    <property type="molecule type" value="Genomic_DNA"/>
</dbReference>
<name>A0ABT0K2J9_9ACTN</name>
<feature type="transmembrane region" description="Helical" evidence="6">
    <location>
        <begin position="324"/>
        <end position="345"/>
    </location>
</feature>
<protein>
    <submittedName>
        <fullName evidence="8">MFS transporter</fullName>
    </submittedName>
</protein>
<evidence type="ECO:0000256" key="3">
    <source>
        <dbReference type="ARBA" id="ARBA00022989"/>
    </source>
</evidence>
<feature type="transmembrane region" description="Helical" evidence="6">
    <location>
        <begin position="190"/>
        <end position="210"/>
    </location>
</feature>
<evidence type="ECO:0000259" key="7">
    <source>
        <dbReference type="PROSITE" id="PS50850"/>
    </source>
</evidence>
<organism evidence="8 9">
    <name type="scientific">Frankia umida</name>
    <dbReference type="NCBI Taxonomy" id="573489"/>
    <lineage>
        <taxon>Bacteria</taxon>
        <taxon>Bacillati</taxon>
        <taxon>Actinomycetota</taxon>
        <taxon>Actinomycetes</taxon>
        <taxon>Frankiales</taxon>
        <taxon>Frankiaceae</taxon>
        <taxon>Frankia</taxon>
    </lineage>
</organism>